<keyword evidence="6" id="KW-0999">Mitochondrion inner membrane</keyword>
<dbReference type="InterPro" id="IPR033034">
    <property type="entry name" value="NDUFB9"/>
</dbReference>
<evidence type="ECO:0000256" key="7">
    <source>
        <dbReference type="ARBA" id="ARBA00022982"/>
    </source>
</evidence>
<evidence type="ECO:0000256" key="9">
    <source>
        <dbReference type="ARBA" id="ARBA00023136"/>
    </source>
</evidence>
<evidence type="ECO:0000256" key="5">
    <source>
        <dbReference type="ARBA" id="ARBA00022660"/>
    </source>
</evidence>
<dbReference type="EMBL" id="GIBP01010600">
    <property type="protein sequence ID" value="NDV39569.1"/>
    <property type="molecule type" value="Transcribed_RNA"/>
</dbReference>
<dbReference type="PANTHER" id="PTHR12868">
    <property type="entry name" value="NADH-UBIQUINONE OXIDOREDUCTASE B22 SUBUNIT"/>
    <property type="match status" value="1"/>
</dbReference>
<evidence type="ECO:0000256" key="4">
    <source>
        <dbReference type="ARBA" id="ARBA00022448"/>
    </source>
</evidence>
<dbReference type="GO" id="GO:0005743">
    <property type="term" value="C:mitochondrial inner membrane"/>
    <property type="evidence" value="ECO:0007669"/>
    <property type="project" value="UniProtKB-SubCell"/>
</dbReference>
<keyword evidence="5" id="KW-0679">Respiratory chain</keyword>
<evidence type="ECO:0000256" key="1">
    <source>
        <dbReference type="ARBA" id="ARBA00004443"/>
    </source>
</evidence>
<dbReference type="PANTHER" id="PTHR12868:SF0">
    <property type="entry name" value="NADH DEHYDROGENASE [UBIQUINONE] 1 BETA SUBCOMPLEX SUBUNIT 9"/>
    <property type="match status" value="1"/>
</dbReference>
<name>A0A6B2LQS9_9EUKA</name>
<keyword evidence="8" id="KW-0496">Mitochondrion</keyword>
<comment type="subcellular location">
    <subcellularLocation>
        <location evidence="1">Mitochondrion inner membrane</location>
        <topology evidence="1">Peripheral membrane protein</topology>
        <orientation evidence="1">Matrix side</orientation>
    </subcellularLocation>
</comment>
<proteinExistence type="inferred from homology"/>
<protein>
    <recommendedName>
        <fullName evidence="3">NADH dehydrogenase [ubiquinone] 1 beta subcomplex subunit 9</fullName>
    </recommendedName>
</protein>
<sequence length="119" mass="14657">MRQYKQVLVTLRDHAGFYREEWYADVGAARAQYEKHRFEQDPKQIHYLIDFGNKWLEEHKHWYPYRLPEMEDGSKYQRNMTVPAELCEDTRYVDMEEEIRFEFDNDETPADVETWKLSK</sequence>
<reference evidence="10" key="1">
    <citation type="journal article" date="2020" name="J. Eukaryot. Microbiol.">
        <title>De novo Sequencing, Assembly and Annotation of the Transcriptome for the Free-Living Testate Amoeba Arcella intermedia.</title>
        <authorList>
            <person name="Ribeiro G.M."/>
            <person name="Porfirio-Sousa A.L."/>
            <person name="Maurer-Alcala X.X."/>
            <person name="Katz L.A."/>
            <person name="Lahr D.J.G."/>
        </authorList>
    </citation>
    <scope>NUCLEOTIDE SEQUENCE</scope>
</reference>
<keyword evidence="9" id="KW-0472">Membrane</keyword>
<evidence type="ECO:0000313" key="10">
    <source>
        <dbReference type="EMBL" id="NDV39569.1"/>
    </source>
</evidence>
<comment type="similarity">
    <text evidence="2">Belongs to the complex I LYR family.</text>
</comment>
<dbReference type="AlphaFoldDB" id="A0A6B2LQS9"/>
<keyword evidence="4" id="KW-0813">Transport</keyword>
<accession>A0A6B2LQS9</accession>
<evidence type="ECO:0000256" key="2">
    <source>
        <dbReference type="ARBA" id="ARBA00009508"/>
    </source>
</evidence>
<dbReference type="GO" id="GO:0006120">
    <property type="term" value="P:mitochondrial electron transport, NADH to ubiquinone"/>
    <property type="evidence" value="ECO:0007669"/>
    <property type="project" value="InterPro"/>
</dbReference>
<evidence type="ECO:0000256" key="3">
    <source>
        <dbReference type="ARBA" id="ARBA00018684"/>
    </source>
</evidence>
<evidence type="ECO:0000256" key="6">
    <source>
        <dbReference type="ARBA" id="ARBA00022792"/>
    </source>
</evidence>
<organism evidence="10">
    <name type="scientific">Arcella intermedia</name>
    <dbReference type="NCBI Taxonomy" id="1963864"/>
    <lineage>
        <taxon>Eukaryota</taxon>
        <taxon>Amoebozoa</taxon>
        <taxon>Tubulinea</taxon>
        <taxon>Elardia</taxon>
        <taxon>Arcellinida</taxon>
        <taxon>Sphaerothecina</taxon>
        <taxon>Arcellidae</taxon>
        <taxon>Arcella</taxon>
    </lineage>
</organism>
<evidence type="ECO:0000256" key="8">
    <source>
        <dbReference type="ARBA" id="ARBA00023128"/>
    </source>
</evidence>
<keyword evidence="7" id="KW-0249">Electron transport</keyword>